<evidence type="ECO:0008006" key="2">
    <source>
        <dbReference type="Google" id="ProtNLM"/>
    </source>
</evidence>
<name>A0A6C0IIH0_9ZZZZ</name>
<accession>A0A6C0IIH0</accession>
<dbReference type="AlphaFoldDB" id="A0A6C0IIH0"/>
<sequence length="199" mass="23185">MKIQDVKVVYICPDHNEKYKKRKQHMQTLLKRIGFKDIVHFKSSSVNYPLCLTLATIEILKKYMDEPILLLEDDIEFTGVDNFDYVEDADAIYFGIGKSGGHPKENIHRGNAIFINYSPNQVKVHNMLTAHAILYISRRYKSAVIQRLQENINTFNDVVISRVQPHFKVLANKIPSFYQSSKFNDDNGWVESQTRYILK</sequence>
<organism evidence="1">
    <name type="scientific">viral metagenome</name>
    <dbReference type="NCBI Taxonomy" id="1070528"/>
    <lineage>
        <taxon>unclassified sequences</taxon>
        <taxon>metagenomes</taxon>
        <taxon>organismal metagenomes</taxon>
    </lineage>
</organism>
<dbReference type="EMBL" id="MN740194">
    <property type="protein sequence ID" value="QHT92772.1"/>
    <property type="molecule type" value="Genomic_DNA"/>
</dbReference>
<protein>
    <recommendedName>
        <fullName evidence="2">Glycosyltransferase</fullName>
    </recommendedName>
</protein>
<proteinExistence type="predicted"/>
<evidence type="ECO:0000313" key="1">
    <source>
        <dbReference type="EMBL" id="QHT92772.1"/>
    </source>
</evidence>
<reference evidence="1" key="1">
    <citation type="journal article" date="2020" name="Nature">
        <title>Giant virus diversity and host interactions through global metagenomics.</title>
        <authorList>
            <person name="Schulz F."/>
            <person name="Roux S."/>
            <person name="Paez-Espino D."/>
            <person name="Jungbluth S."/>
            <person name="Walsh D.A."/>
            <person name="Denef V.J."/>
            <person name="McMahon K.D."/>
            <person name="Konstantinidis K.T."/>
            <person name="Eloe-Fadrosh E.A."/>
            <person name="Kyrpides N.C."/>
            <person name="Woyke T."/>
        </authorList>
    </citation>
    <scope>NUCLEOTIDE SEQUENCE</scope>
    <source>
        <strain evidence="1">GVMAG-M-3300023184-89</strain>
    </source>
</reference>